<dbReference type="PANTHER" id="PTHR45660:SF94">
    <property type="entry name" value="HISTONE-LYSINE N-METHYLTRANSFERASE, H3 LYSINE-9 SPECIFIC SUVH4"/>
    <property type="match status" value="1"/>
</dbReference>
<evidence type="ECO:0000313" key="8">
    <source>
        <dbReference type="Proteomes" id="UP000825729"/>
    </source>
</evidence>
<sequence length="672" mass="75397">MDPSKKLLGSIPLNPRRATPHCTRPSHVLLLRRKGTESGEERAEKEMIGKSIVALQAALGRRTSSRIATKRRLREERIQQKRRRLTSRGRSETIDQEWRAADGVVAHRQDIRSSERRLECWTDGATCCGESSLEITAFAPADQDAYAKVEETLRIFDAYYNHFVHQEERRCREVNDDDAIKFRRKMKRPDLKAISAMKHGNLILHPKRIGAPEGIEVGRRFLSRAEMMVVGLHGHWMNGIDFLGASYGNTFEYRHFIFPIAVSVVISGEYEDDIDNLVEVIYTGEGGNNYVRSDHQHRDQTLTGGNLALKNSMTQQIPVRVTRGHVSKSNFNGKLYTYDGLYSVDECWNCIGVSGYKVWKYRLNRLPGQPPLTTNQVHFVRADRSPRFQLTNRQPMRRLKHHIRSLKSSMALSRRSITCSSQTQARALESPGTLSRQKILNVLPNAMRLPGTVILDISEGQEKPPIPATNLIDDPPVAPTGYKYSTSLRINKPDLVLPAAIADGCNGEGKEIVLQCSDNCQCGLSCRSRTSNQELIRYRLEVFRTTKKRWALRSWDPIPAGSVICECAGVLKRTGGLGTLGRCDFVLGIDWLQEQKGSERSSHEVPQFCVDARKVGNVARFINHSCRPNVFLQLVFGPPSHAKPATDMMARSGVSPAVAAHPTAGSDEAILV</sequence>
<keyword evidence="2 3" id="KW-0539">Nucleus</keyword>
<dbReference type="InterPro" id="IPR003105">
    <property type="entry name" value="SRA_YDG"/>
</dbReference>
<dbReference type="GO" id="GO:0005634">
    <property type="term" value="C:nucleus"/>
    <property type="evidence" value="ECO:0007669"/>
    <property type="project" value="UniProtKB-SubCell"/>
</dbReference>
<name>A0AAV7EKB6_ARIFI</name>
<evidence type="ECO:0000259" key="6">
    <source>
        <dbReference type="PROSITE" id="PS51015"/>
    </source>
</evidence>
<feature type="domain" description="SET" evidence="5">
    <location>
        <begin position="538"/>
        <end position="672"/>
    </location>
</feature>
<dbReference type="GO" id="GO:0003690">
    <property type="term" value="F:double-stranded DNA binding"/>
    <property type="evidence" value="ECO:0007669"/>
    <property type="project" value="TreeGrafter"/>
</dbReference>
<comment type="subcellular location">
    <subcellularLocation>
        <location evidence="1">Chromosome</location>
    </subcellularLocation>
    <subcellularLocation>
        <location evidence="3">Nucleus</location>
    </subcellularLocation>
</comment>
<dbReference type="Pfam" id="PF02182">
    <property type="entry name" value="SAD_SRA"/>
    <property type="match status" value="1"/>
</dbReference>
<keyword evidence="8" id="KW-1185">Reference proteome</keyword>
<dbReference type="InterPro" id="IPR036987">
    <property type="entry name" value="SRA-YDG_sf"/>
</dbReference>
<accession>A0AAV7EKB6</accession>
<dbReference type="SUPFAM" id="SSF82199">
    <property type="entry name" value="SET domain"/>
    <property type="match status" value="1"/>
</dbReference>
<dbReference type="Proteomes" id="UP000825729">
    <property type="component" value="Unassembled WGS sequence"/>
</dbReference>
<dbReference type="InterPro" id="IPR015947">
    <property type="entry name" value="PUA-like_sf"/>
</dbReference>
<dbReference type="Gene3D" id="2.30.280.10">
    <property type="entry name" value="SRA-YDG"/>
    <property type="match status" value="1"/>
</dbReference>
<reference evidence="7 8" key="1">
    <citation type="submission" date="2021-07" db="EMBL/GenBank/DDBJ databases">
        <title>The Aristolochia fimbriata genome: insights into angiosperm evolution, floral development and chemical biosynthesis.</title>
        <authorList>
            <person name="Jiao Y."/>
        </authorList>
    </citation>
    <scope>NUCLEOTIDE SEQUENCE [LARGE SCALE GENOMIC DNA]</scope>
    <source>
        <strain evidence="7">IBCAS-2021</strain>
        <tissue evidence="7">Leaf</tissue>
    </source>
</reference>
<dbReference type="SMART" id="SM00317">
    <property type="entry name" value="SET"/>
    <property type="match status" value="1"/>
</dbReference>
<dbReference type="SMART" id="SM00466">
    <property type="entry name" value="SRA"/>
    <property type="match status" value="1"/>
</dbReference>
<proteinExistence type="predicted"/>
<evidence type="ECO:0000256" key="4">
    <source>
        <dbReference type="SAM" id="MobiDB-lite"/>
    </source>
</evidence>
<dbReference type="EMBL" id="JAINDJ010000004">
    <property type="protein sequence ID" value="KAG9448540.1"/>
    <property type="molecule type" value="Genomic_DNA"/>
</dbReference>
<dbReference type="AlphaFoldDB" id="A0AAV7EKB6"/>
<dbReference type="SUPFAM" id="SSF88697">
    <property type="entry name" value="PUA domain-like"/>
    <property type="match status" value="1"/>
</dbReference>
<dbReference type="Gene3D" id="2.170.270.10">
    <property type="entry name" value="SET domain"/>
    <property type="match status" value="1"/>
</dbReference>
<evidence type="ECO:0000256" key="3">
    <source>
        <dbReference type="PROSITE-ProRule" id="PRU00358"/>
    </source>
</evidence>
<feature type="region of interest" description="Disordered" evidence="4">
    <location>
        <begin position="1"/>
        <end position="22"/>
    </location>
</feature>
<evidence type="ECO:0000256" key="2">
    <source>
        <dbReference type="ARBA" id="ARBA00023242"/>
    </source>
</evidence>
<feature type="domain" description="YDG" evidence="6">
    <location>
        <begin position="210"/>
        <end position="365"/>
    </location>
</feature>
<dbReference type="InterPro" id="IPR001214">
    <property type="entry name" value="SET_dom"/>
</dbReference>
<evidence type="ECO:0000259" key="5">
    <source>
        <dbReference type="PROSITE" id="PS50280"/>
    </source>
</evidence>
<dbReference type="PROSITE" id="PS51015">
    <property type="entry name" value="YDG"/>
    <property type="match status" value="1"/>
</dbReference>
<comment type="caution">
    <text evidence="7">The sequence shown here is derived from an EMBL/GenBank/DDBJ whole genome shotgun (WGS) entry which is preliminary data.</text>
</comment>
<dbReference type="PANTHER" id="PTHR45660">
    <property type="entry name" value="HISTONE-LYSINE N-METHYLTRANSFERASE SETMAR"/>
    <property type="match status" value="1"/>
</dbReference>
<evidence type="ECO:0000313" key="7">
    <source>
        <dbReference type="EMBL" id="KAG9448540.1"/>
    </source>
</evidence>
<dbReference type="InterPro" id="IPR051357">
    <property type="entry name" value="H3K9_HMTase_SUVAR3-9"/>
</dbReference>
<dbReference type="Pfam" id="PF00856">
    <property type="entry name" value="SET"/>
    <property type="match status" value="1"/>
</dbReference>
<protein>
    <submittedName>
        <fullName evidence="7">Uncharacterized protein</fullName>
    </submittedName>
</protein>
<dbReference type="PROSITE" id="PS50280">
    <property type="entry name" value="SET"/>
    <property type="match status" value="1"/>
</dbReference>
<evidence type="ECO:0000256" key="1">
    <source>
        <dbReference type="ARBA" id="ARBA00004286"/>
    </source>
</evidence>
<organism evidence="7 8">
    <name type="scientific">Aristolochia fimbriata</name>
    <name type="common">White veined hardy Dutchman's pipe vine</name>
    <dbReference type="NCBI Taxonomy" id="158543"/>
    <lineage>
        <taxon>Eukaryota</taxon>
        <taxon>Viridiplantae</taxon>
        <taxon>Streptophyta</taxon>
        <taxon>Embryophyta</taxon>
        <taxon>Tracheophyta</taxon>
        <taxon>Spermatophyta</taxon>
        <taxon>Magnoliopsida</taxon>
        <taxon>Magnoliidae</taxon>
        <taxon>Piperales</taxon>
        <taxon>Aristolochiaceae</taxon>
        <taxon>Aristolochia</taxon>
    </lineage>
</organism>
<dbReference type="GO" id="GO:0005694">
    <property type="term" value="C:chromosome"/>
    <property type="evidence" value="ECO:0007669"/>
    <property type="project" value="UniProtKB-SubCell"/>
</dbReference>
<dbReference type="InterPro" id="IPR046341">
    <property type="entry name" value="SET_dom_sf"/>
</dbReference>
<gene>
    <name evidence="7" type="ORF">H6P81_008505</name>
</gene>
<dbReference type="GO" id="GO:0042054">
    <property type="term" value="F:histone methyltransferase activity"/>
    <property type="evidence" value="ECO:0007669"/>
    <property type="project" value="TreeGrafter"/>
</dbReference>